<reference evidence="2" key="1">
    <citation type="submission" date="2022-01" db="EMBL/GenBank/DDBJ databases">
        <authorList>
            <person name="Braso-Vives M."/>
        </authorList>
    </citation>
    <scope>NUCLEOTIDE SEQUENCE</scope>
</reference>
<name>A0A8J9VN82_BRALA</name>
<proteinExistence type="predicted"/>
<sequence length="67" mass="7199">MQPPTAPAFQTSPSAIQHPHAPAFHPAPIPPSQADLSTLLCPPPPNSLPSLQISPEEDPEERIYINL</sequence>
<keyword evidence="3" id="KW-1185">Reference proteome</keyword>
<dbReference type="AlphaFoldDB" id="A0A8J9VN82"/>
<evidence type="ECO:0000256" key="1">
    <source>
        <dbReference type="SAM" id="MobiDB-lite"/>
    </source>
</evidence>
<feature type="region of interest" description="Disordered" evidence="1">
    <location>
        <begin position="1"/>
        <end position="67"/>
    </location>
</feature>
<protein>
    <submittedName>
        <fullName evidence="2">Hypp623 protein</fullName>
    </submittedName>
</protein>
<evidence type="ECO:0000313" key="2">
    <source>
        <dbReference type="EMBL" id="CAH1233174.1"/>
    </source>
</evidence>
<dbReference type="Proteomes" id="UP000838412">
    <property type="component" value="Chromosome 1"/>
</dbReference>
<organism evidence="2 3">
    <name type="scientific">Branchiostoma lanceolatum</name>
    <name type="common">Common lancelet</name>
    <name type="synonym">Amphioxus lanceolatum</name>
    <dbReference type="NCBI Taxonomy" id="7740"/>
    <lineage>
        <taxon>Eukaryota</taxon>
        <taxon>Metazoa</taxon>
        <taxon>Chordata</taxon>
        <taxon>Cephalochordata</taxon>
        <taxon>Leptocardii</taxon>
        <taxon>Amphioxiformes</taxon>
        <taxon>Branchiostomatidae</taxon>
        <taxon>Branchiostoma</taxon>
    </lineage>
</organism>
<accession>A0A8J9VN82</accession>
<gene>
    <name evidence="2" type="primary">Hypp623</name>
    <name evidence="2" type="ORF">BLAG_LOCUS2018</name>
</gene>
<dbReference type="EMBL" id="OV696686">
    <property type="protein sequence ID" value="CAH1233174.1"/>
    <property type="molecule type" value="Genomic_DNA"/>
</dbReference>
<evidence type="ECO:0000313" key="3">
    <source>
        <dbReference type="Proteomes" id="UP000838412"/>
    </source>
</evidence>